<evidence type="ECO:0000256" key="2">
    <source>
        <dbReference type="SAM" id="Phobius"/>
    </source>
</evidence>
<proteinExistence type="predicted"/>
<feature type="transmembrane region" description="Helical" evidence="2">
    <location>
        <begin position="6"/>
        <end position="23"/>
    </location>
</feature>
<evidence type="ECO:0000256" key="1">
    <source>
        <dbReference type="SAM" id="Coils"/>
    </source>
</evidence>
<protein>
    <submittedName>
        <fullName evidence="3">Uncharacterized protein</fullName>
    </submittedName>
</protein>
<keyword evidence="2" id="KW-0472">Membrane</keyword>
<sequence>MNINEILSSILLIIVLSVFFITLKNNTNEPFLQSCGTSFSQQTDNCGRHKSKQHCDNRWQSAAHTGGKGPLKCVWSESSNKCKKDDPCSTEHASAMDAARTEADRLAREAEEAAELTRIAEEKEIAKNAACGPIDNAQYDTPDWSYGGVIQPCPNYIDPAIEEQNKENEKNRICGPANITQYITPNWSYDNVIEPCPNYIDPAIEEQNKENERIRICGSTISQSNTKEWSYNGVIQGECENYSEPISNPTQPEPINYSTQHLRISPTHVFVTNSIEQ</sequence>
<dbReference type="AlphaFoldDB" id="A0A6C0L3C6"/>
<organism evidence="3">
    <name type="scientific">viral metagenome</name>
    <dbReference type="NCBI Taxonomy" id="1070528"/>
    <lineage>
        <taxon>unclassified sequences</taxon>
        <taxon>metagenomes</taxon>
        <taxon>organismal metagenomes</taxon>
    </lineage>
</organism>
<keyword evidence="1" id="KW-0175">Coiled coil</keyword>
<reference evidence="3" key="1">
    <citation type="journal article" date="2020" name="Nature">
        <title>Giant virus diversity and host interactions through global metagenomics.</title>
        <authorList>
            <person name="Schulz F."/>
            <person name="Roux S."/>
            <person name="Paez-Espino D."/>
            <person name="Jungbluth S."/>
            <person name="Walsh D.A."/>
            <person name="Denef V.J."/>
            <person name="McMahon K.D."/>
            <person name="Konstantinidis K.T."/>
            <person name="Eloe-Fadrosh E.A."/>
            <person name="Kyrpides N.C."/>
            <person name="Woyke T."/>
        </authorList>
    </citation>
    <scope>NUCLEOTIDE SEQUENCE</scope>
    <source>
        <strain evidence="3">GVMAG-S-ERX555907-63</strain>
    </source>
</reference>
<keyword evidence="2" id="KW-0812">Transmembrane</keyword>
<keyword evidence="2" id="KW-1133">Transmembrane helix</keyword>
<feature type="coiled-coil region" evidence="1">
    <location>
        <begin position="96"/>
        <end position="126"/>
    </location>
</feature>
<evidence type="ECO:0000313" key="3">
    <source>
        <dbReference type="EMBL" id="QHU22978.1"/>
    </source>
</evidence>
<name>A0A6C0L3C6_9ZZZZ</name>
<dbReference type="EMBL" id="MN741020">
    <property type="protein sequence ID" value="QHU22978.1"/>
    <property type="molecule type" value="Genomic_DNA"/>
</dbReference>
<accession>A0A6C0L3C6</accession>